<dbReference type="AlphaFoldDB" id="A0A5P1F5T1"/>
<evidence type="ECO:0000313" key="1">
    <source>
        <dbReference type="EMBL" id="ONK73746.1"/>
    </source>
</evidence>
<keyword evidence="2" id="KW-1185">Reference proteome</keyword>
<reference evidence="2" key="1">
    <citation type="journal article" date="2017" name="Nat. Commun.">
        <title>The asparagus genome sheds light on the origin and evolution of a young Y chromosome.</title>
        <authorList>
            <person name="Harkess A."/>
            <person name="Zhou J."/>
            <person name="Xu C."/>
            <person name="Bowers J.E."/>
            <person name="Van der Hulst R."/>
            <person name="Ayyampalayam S."/>
            <person name="Mercati F."/>
            <person name="Riccardi P."/>
            <person name="McKain M.R."/>
            <person name="Kakrana A."/>
            <person name="Tang H."/>
            <person name="Ray J."/>
            <person name="Groenendijk J."/>
            <person name="Arikit S."/>
            <person name="Mathioni S.M."/>
            <person name="Nakano M."/>
            <person name="Shan H."/>
            <person name="Telgmann-Rauber A."/>
            <person name="Kanno A."/>
            <person name="Yue Z."/>
            <person name="Chen H."/>
            <person name="Li W."/>
            <person name="Chen Y."/>
            <person name="Xu X."/>
            <person name="Zhang Y."/>
            <person name="Luo S."/>
            <person name="Chen H."/>
            <person name="Gao J."/>
            <person name="Mao Z."/>
            <person name="Pires J.C."/>
            <person name="Luo M."/>
            <person name="Kudrna D."/>
            <person name="Wing R.A."/>
            <person name="Meyers B.C."/>
            <person name="Yi K."/>
            <person name="Kong H."/>
            <person name="Lavrijsen P."/>
            <person name="Sunseri F."/>
            <person name="Falavigna A."/>
            <person name="Ye Y."/>
            <person name="Leebens-Mack J.H."/>
            <person name="Chen G."/>
        </authorList>
    </citation>
    <scope>NUCLEOTIDE SEQUENCE [LARGE SCALE GENOMIC DNA]</scope>
    <source>
        <strain evidence="2">cv. DH0086</strain>
    </source>
</reference>
<organism evidence="1 2">
    <name type="scientific">Asparagus officinalis</name>
    <name type="common">Garden asparagus</name>
    <dbReference type="NCBI Taxonomy" id="4686"/>
    <lineage>
        <taxon>Eukaryota</taxon>
        <taxon>Viridiplantae</taxon>
        <taxon>Streptophyta</taxon>
        <taxon>Embryophyta</taxon>
        <taxon>Tracheophyta</taxon>
        <taxon>Spermatophyta</taxon>
        <taxon>Magnoliopsida</taxon>
        <taxon>Liliopsida</taxon>
        <taxon>Asparagales</taxon>
        <taxon>Asparagaceae</taxon>
        <taxon>Asparagoideae</taxon>
        <taxon>Asparagus</taxon>
    </lineage>
</organism>
<accession>A0A5P1F5T1</accession>
<dbReference type="Gramene" id="ONK73746">
    <property type="protein sequence ID" value="ONK73746"/>
    <property type="gene ID" value="A4U43_C04F34830"/>
</dbReference>
<protein>
    <submittedName>
        <fullName evidence="1">Uncharacterized protein</fullName>
    </submittedName>
</protein>
<evidence type="ECO:0000313" key="2">
    <source>
        <dbReference type="Proteomes" id="UP000243459"/>
    </source>
</evidence>
<gene>
    <name evidence="1" type="ORF">A4U43_C04F34830</name>
</gene>
<sequence length="147" mass="15772">MEVGCFGHELLSQFRGLIPSSVDWLLWRLAAPAGLQDGSGDVEETQESSARCGHLKRVVRTVGNEGGAWSCPVRLPSATRATPSHGPSSSTMIPLLFSQLGLHMPSSVLWSAHLADVDQRWRYKAGSSYLLEGVRPGDGRGGCWIGG</sequence>
<dbReference type="Proteomes" id="UP000243459">
    <property type="component" value="Chromosome 4"/>
</dbReference>
<dbReference type="EMBL" id="CM007384">
    <property type="protein sequence ID" value="ONK73746.1"/>
    <property type="molecule type" value="Genomic_DNA"/>
</dbReference>
<proteinExistence type="predicted"/>
<name>A0A5P1F5T1_ASPOF</name>